<feature type="transmembrane region" description="Helical" evidence="16">
    <location>
        <begin position="212"/>
        <end position="234"/>
    </location>
</feature>
<evidence type="ECO:0000256" key="10">
    <source>
        <dbReference type="ARBA" id="ARBA00023136"/>
    </source>
</evidence>
<evidence type="ECO:0000313" key="20">
    <source>
        <dbReference type="Proteomes" id="UP001232148"/>
    </source>
</evidence>
<keyword evidence="7 16" id="KW-0812">Transmembrane</keyword>
<evidence type="ECO:0000256" key="14">
    <source>
        <dbReference type="PROSITE-ProRule" id="PRU01356"/>
    </source>
</evidence>
<feature type="signal peptide" evidence="17">
    <location>
        <begin position="1"/>
        <end position="22"/>
    </location>
</feature>
<sequence length="458" mass="50543">MVTGRFFALLICVLGLGSVVAAVDMSSTNAIPNCAVNCILQEIGRSSCYITNQTCICHDKILAGHVQTCVQAKCTVKEILVAQNQSMTACGVAPTQHDGVMQWFRGLLFCLPTLFIIIRVANKLMKISPWGWDDLTILIAYVHLASFLPASYLSEQTGGGRDIWTLTPGQITNYLIFFFTFGLLYMTCLFFIKASILFLYLRIFPDEIFRRVLWCTQLFGLLLWLSFTVTSFAVCQPLNFFWNGWAGESKGKCFDLNAFGISHGALNLALDVWMLILPASQLYNLRMKRKKKVGVMLMFSVGIFLTAASAYRVKALVVFAKSYNITAESFETSIISHIELCVGIFVACLPSTRQVWRVVPPKILRAMRLSSGLQNSPKASPDVSQASQRAPGAFGRPPVAGNNEASMAHLVGDLKRIDLNNLPDPSATETECPKTPGKWTDTTAESTPDSSRGRRGLV</sequence>
<accession>A0AAD9M9I2</accession>
<feature type="compositionally biased region" description="Polar residues" evidence="15">
    <location>
        <begin position="440"/>
        <end position="450"/>
    </location>
</feature>
<proteinExistence type="inferred from homology"/>
<evidence type="ECO:0000313" key="19">
    <source>
        <dbReference type="EMBL" id="KAK2035205.1"/>
    </source>
</evidence>
<dbReference type="Proteomes" id="UP001232148">
    <property type="component" value="Unassembled WGS sequence"/>
</dbReference>
<evidence type="ECO:0000256" key="9">
    <source>
        <dbReference type="ARBA" id="ARBA00022989"/>
    </source>
</evidence>
<evidence type="ECO:0000256" key="1">
    <source>
        <dbReference type="ARBA" id="ARBA00004141"/>
    </source>
</evidence>
<evidence type="ECO:0000256" key="2">
    <source>
        <dbReference type="ARBA" id="ARBA00004589"/>
    </source>
</evidence>
<feature type="transmembrane region" description="Helical" evidence="16">
    <location>
        <begin position="174"/>
        <end position="200"/>
    </location>
</feature>
<comment type="caution">
    <text evidence="14">Lacks conserved residue(s) required for the propagation of feature annotation.</text>
</comment>
<feature type="region of interest" description="Disordered" evidence="15">
    <location>
        <begin position="373"/>
        <end position="401"/>
    </location>
</feature>
<feature type="chain" id="PRO_5042043783" evidence="17">
    <location>
        <begin position="23"/>
        <end position="458"/>
    </location>
</feature>
<dbReference type="GO" id="GO:0005576">
    <property type="term" value="C:extracellular region"/>
    <property type="evidence" value="ECO:0007669"/>
    <property type="project" value="UniProtKB-SubCell"/>
</dbReference>
<feature type="transmembrane region" description="Helical" evidence="16">
    <location>
        <begin position="103"/>
        <end position="122"/>
    </location>
</feature>
<dbReference type="AlphaFoldDB" id="A0AAD9M9I2"/>
<evidence type="ECO:0000256" key="5">
    <source>
        <dbReference type="ARBA" id="ARBA00022525"/>
    </source>
</evidence>
<keyword evidence="6" id="KW-0325">Glycoprotein</keyword>
<comment type="similarity">
    <text evidence="13">Belongs to the SAT4 family.</text>
</comment>
<feature type="disulfide bond" evidence="14">
    <location>
        <begin position="48"/>
        <end position="55"/>
    </location>
</feature>
<evidence type="ECO:0000259" key="18">
    <source>
        <dbReference type="PROSITE" id="PS52012"/>
    </source>
</evidence>
<feature type="disulfide bond" evidence="14">
    <location>
        <begin position="38"/>
        <end position="69"/>
    </location>
</feature>
<evidence type="ECO:0000256" key="8">
    <source>
        <dbReference type="ARBA" id="ARBA00022729"/>
    </source>
</evidence>
<evidence type="ECO:0000256" key="16">
    <source>
        <dbReference type="SAM" id="Phobius"/>
    </source>
</evidence>
<keyword evidence="8 17" id="KW-0732">Signal</keyword>
<evidence type="ECO:0000256" key="7">
    <source>
        <dbReference type="ARBA" id="ARBA00022692"/>
    </source>
</evidence>
<keyword evidence="5" id="KW-0964">Secreted</keyword>
<dbReference type="InterPro" id="IPR049326">
    <property type="entry name" value="Rhodopsin_dom_fungi"/>
</dbReference>
<comment type="caution">
    <text evidence="19">The sequence shown here is derived from an EMBL/GenBank/DDBJ whole genome shotgun (WGS) entry which is preliminary data.</text>
</comment>
<gene>
    <name evidence="19" type="ORF">LX32DRAFT_255394</name>
</gene>
<comment type="subcellular location">
    <subcellularLocation>
        <location evidence="2">Membrane</location>
        <topology evidence="2">Lipid-anchor</topology>
        <topology evidence="2">GPI-anchor</topology>
    </subcellularLocation>
    <subcellularLocation>
        <location evidence="1">Membrane</location>
        <topology evidence="1">Multi-pass membrane protein</topology>
    </subcellularLocation>
    <subcellularLocation>
        <location evidence="3">Secreted</location>
    </subcellularLocation>
</comment>
<feature type="transmembrane region" description="Helical" evidence="16">
    <location>
        <begin position="264"/>
        <end position="283"/>
    </location>
</feature>
<evidence type="ECO:0000256" key="13">
    <source>
        <dbReference type="ARBA" id="ARBA00038359"/>
    </source>
</evidence>
<feature type="transmembrane region" description="Helical" evidence="16">
    <location>
        <begin position="134"/>
        <end position="154"/>
    </location>
</feature>
<keyword evidence="6" id="KW-0336">GPI-anchor</keyword>
<feature type="compositionally biased region" description="Polar residues" evidence="15">
    <location>
        <begin position="373"/>
        <end position="388"/>
    </location>
</feature>
<dbReference type="PANTHER" id="PTHR33048:SF143">
    <property type="entry name" value="EXTRACELLULAR MEMBRANE PROTEIN CFEM DOMAIN-CONTAINING PROTEIN-RELATED"/>
    <property type="match status" value="1"/>
</dbReference>
<dbReference type="EMBL" id="MU842810">
    <property type="protein sequence ID" value="KAK2035205.1"/>
    <property type="molecule type" value="Genomic_DNA"/>
</dbReference>
<dbReference type="SMART" id="SM00747">
    <property type="entry name" value="CFEM"/>
    <property type="match status" value="1"/>
</dbReference>
<evidence type="ECO:0000256" key="6">
    <source>
        <dbReference type="ARBA" id="ARBA00022622"/>
    </source>
</evidence>
<comment type="similarity">
    <text evidence="4">Belongs to the RBT5 family.</text>
</comment>
<organism evidence="19 20">
    <name type="scientific">Colletotrichum zoysiae</name>
    <dbReference type="NCBI Taxonomy" id="1216348"/>
    <lineage>
        <taxon>Eukaryota</taxon>
        <taxon>Fungi</taxon>
        <taxon>Dikarya</taxon>
        <taxon>Ascomycota</taxon>
        <taxon>Pezizomycotina</taxon>
        <taxon>Sordariomycetes</taxon>
        <taxon>Hypocreomycetidae</taxon>
        <taxon>Glomerellales</taxon>
        <taxon>Glomerellaceae</taxon>
        <taxon>Colletotrichum</taxon>
        <taxon>Colletotrichum graminicola species complex</taxon>
    </lineage>
</organism>
<reference evidence="19" key="1">
    <citation type="submission" date="2021-06" db="EMBL/GenBank/DDBJ databases">
        <title>Comparative genomics, transcriptomics and evolutionary studies reveal genomic signatures of adaptation to plant cell wall in hemibiotrophic fungi.</title>
        <authorList>
            <consortium name="DOE Joint Genome Institute"/>
            <person name="Baroncelli R."/>
            <person name="Diaz J.F."/>
            <person name="Benocci T."/>
            <person name="Peng M."/>
            <person name="Battaglia E."/>
            <person name="Haridas S."/>
            <person name="Andreopoulos W."/>
            <person name="Labutti K."/>
            <person name="Pangilinan J."/>
            <person name="Floch G.L."/>
            <person name="Makela M.R."/>
            <person name="Henrissat B."/>
            <person name="Grigoriev I.V."/>
            <person name="Crouch J.A."/>
            <person name="De Vries R.P."/>
            <person name="Sukno S.A."/>
            <person name="Thon M.R."/>
        </authorList>
    </citation>
    <scope>NUCLEOTIDE SEQUENCE</scope>
    <source>
        <strain evidence="19">MAFF235873</strain>
    </source>
</reference>
<feature type="disulfide bond" evidence="14">
    <location>
        <begin position="57"/>
        <end position="90"/>
    </location>
</feature>
<evidence type="ECO:0000256" key="11">
    <source>
        <dbReference type="ARBA" id="ARBA00023157"/>
    </source>
</evidence>
<evidence type="ECO:0000256" key="3">
    <source>
        <dbReference type="ARBA" id="ARBA00004613"/>
    </source>
</evidence>
<keyword evidence="20" id="KW-1185">Reference proteome</keyword>
<feature type="transmembrane region" description="Helical" evidence="16">
    <location>
        <begin position="295"/>
        <end position="313"/>
    </location>
</feature>
<evidence type="ECO:0000256" key="15">
    <source>
        <dbReference type="SAM" id="MobiDB-lite"/>
    </source>
</evidence>
<keyword evidence="11 14" id="KW-1015">Disulfide bond</keyword>
<evidence type="ECO:0000256" key="4">
    <source>
        <dbReference type="ARBA" id="ARBA00010031"/>
    </source>
</evidence>
<protein>
    <submittedName>
        <fullName evidence="19">CFEM domain-containing protein</fullName>
    </submittedName>
</protein>
<dbReference type="InterPro" id="IPR052337">
    <property type="entry name" value="SAT4-like"/>
</dbReference>
<dbReference type="PANTHER" id="PTHR33048">
    <property type="entry name" value="PTH11-LIKE INTEGRAL MEMBRANE PROTEIN (AFU_ORTHOLOGUE AFUA_5G11245)"/>
    <property type="match status" value="1"/>
</dbReference>
<keyword evidence="9 16" id="KW-1133">Transmembrane helix</keyword>
<dbReference type="GO" id="GO:0098552">
    <property type="term" value="C:side of membrane"/>
    <property type="evidence" value="ECO:0007669"/>
    <property type="project" value="UniProtKB-KW"/>
</dbReference>
<dbReference type="InterPro" id="IPR008427">
    <property type="entry name" value="Extracellular_membr_CFEM_dom"/>
</dbReference>
<keyword evidence="12" id="KW-0449">Lipoprotein</keyword>
<evidence type="ECO:0000256" key="17">
    <source>
        <dbReference type="SAM" id="SignalP"/>
    </source>
</evidence>
<dbReference type="Pfam" id="PF05730">
    <property type="entry name" value="CFEM"/>
    <property type="match status" value="1"/>
</dbReference>
<evidence type="ECO:0000256" key="12">
    <source>
        <dbReference type="ARBA" id="ARBA00023288"/>
    </source>
</evidence>
<feature type="region of interest" description="Disordered" evidence="15">
    <location>
        <begin position="419"/>
        <end position="458"/>
    </location>
</feature>
<name>A0AAD9M9I2_9PEZI</name>
<dbReference type="Pfam" id="PF20684">
    <property type="entry name" value="Fung_rhodopsin"/>
    <property type="match status" value="1"/>
</dbReference>
<feature type="domain" description="CFEM" evidence="18">
    <location>
        <begin position="5"/>
        <end position="115"/>
    </location>
</feature>
<feature type="disulfide bond" evidence="14">
    <location>
        <begin position="34"/>
        <end position="74"/>
    </location>
</feature>
<dbReference type="PROSITE" id="PS52012">
    <property type="entry name" value="CFEM"/>
    <property type="match status" value="1"/>
</dbReference>
<keyword evidence="10 16" id="KW-0472">Membrane</keyword>